<dbReference type="InterPro" id="IPR019734">
    <property type="entry name" value="TPR_rpt"/>
</dbReference>
<dbReference type="Gene3D" id="1.25.40.10">
    <property type="entry name" value="Tetratricopeptide repeat domain"/>
    <property type="match status" value="1"/>
</dbReference>
<sequence>MVNGLVNSLADEIRRDLAPVQSRRDIRVMERRKDLRKEDRRAFRDAVKATDENVTAACDGFDALETTNPAHVSVLFNIGLCRESAGDLEGALDYYARALEVDPGRDYPTDGLRRVRSRMRAEQDLAKRTAL</sequence>
<evidence type="ECO:0000256" key="1">
    <source>
        <dbReference type="PROSITE-ProRule" id="PRU00339"/>
    </source>
</evidence>
<dbReference type="eggNOG" id="COG0457">
    <property type="taxonomic scope" value="Bacteria"/>
</dbReference>
<keyword evidence="3" id="KW-1185">Reference proteome</keyword>
<dbReference type="SMART" id="SM00028">
    <property type="entry name" value="TPR"/>
    <property type="match status" value="1"/>
</dbReference>
<comment type="caution">
    <text evidence="2">The sequence shown here is derived from an EMBL/GenBank/DDBJ whole genome shotgun (WGS) entry which is preliminary data.</text>
</comment>
<dbReference type="Proteomes" id="UP000027647">
    <property type="component" value="Unassembled WGS sequence"/>
</dbReference>
<name>A0A074MCE2_ERYLO</name>
<dbReference type="EMBL" id="JMIW01000003">
    <property type="protein sequence ID" value="KEO90435.1"/>
    <property type="molecule type" value="Genomic_DNA"/>
</dbReference>
<gene>
    <name evidence="2" type="ORF">EH31_10120</name>
</gene>
<dbReference type="Pfam" id="PF00515">
    <property type="entry name" value="TPR_1"/>
    <property type="match status" value="1"/>
</dbReference>
<protein>
    <submittedName>
        <fullName evidence="2">Uncharacterized protein</fullName>
    </submittedName>
</protein>
<organism evidence="2 3">
    <name type="scientific">Erythrobacter longus</name>
    <dbReference type="NCBI Taxonomy" id="1044"/>
    <lineage>
        <taxon>Bacteria</taxon>
        <taxon>Pseudomonadati</taxon>
        <taxon>Pseudomonadota</taxon>
        <taxon>Alphaproteobacteria</taxon>
        <taxon>Sphingomonadales</taxon>
        <taxon>Erythrobacteraceae</taxon>
        <taxon>Erythrobacter/Porphyrobacter group</taxon>
        <taxon>Erythrobacter</taxon>
    </lineage>
</organism>
<feature type="repeat" description="TPR" evidence="1">
    <location>
        <begin position="72"/>
        <end position="105"/>
    </location>
</feature>
<dbReference type="InterPro" id="IPR011990">
    <property type="entry name" value="TPR-like_helical_dom_sf"/>
</dbReference>
<evidence type="ECO:0000313" key="3">
    <source>
        <dbReference type="Proteomes" id="UP000027647"/>
    </source>
</evidence>
<keyword evidence="1" id="KW-0802">TPR repeat</keyword>
<dbReference type="PROSITE" id="PS50005">
    <property type="entry name" value="TPR"/>
    <property type="match status" value="1"/>
</dbReference>
<dbReference type="STRING" id="1044.EH31_10120"/>
<dbReference type="AlphaFoldDB" id="A0A074MCE2"/>
<dbReference type="PROSITE" id="PS50293">
    <property type="entry name" value="TPR_REGION"/>
    <property type="match status" value="1"/>
</dbReference>
<proteinExistence type="predicted"/>
<reference evidence="2 3" key="1">
    <citation type="submission" date="2014-04" db="EMBL/GenBank/DDBJ databases">
        <title>A comprehensive comparison of genomes of Erythrobacter spp. strains.</title>
        <authorList>
            <person name="Zheng Q."/>
        </authorList>
    </citation>
    <scope>NUCLEOTIDE SEQUENCE [LARGE SCALE GENOMIC DNA]</scope>
    <source>
        <strain evidence="2 3">DSM 6997</strain>
    </source>
</reference>
<evidence type="ECO:0000313" key="2">
    <source>
        <dbReference type="EMBL" id="KEO90435.1"/>
    </source>
</evidence>
<dbReference type="SUPFAM" id="SSF48452">
    <property type="entry name" value="TPR-like"/>
    <property type="match status" value="1"/>
</dbReference>
<accession>A0A074MCE2</accession>